<dbReference type="EMBL" id="AP028912">
    <property type="protein sequence ID" value="BES94018.1"/>
    <property type="molecule type" value="Genomic_DNA"/>
</dbReference>
<gene>
    <name evidence="4" type="ORF">NTJ_06826</name>
</gene>
<evidence type="ECO:0000313" key="5">
    <source>
        <dbReference type="Proteomes" id="UP001307889"/>
    </source>
</evidence>
<evidence type="ECO:0000256" key="1">
    <source>
        <dbReference type="ARBA" id="ARBA00029457"/>
    </source>
</evidence>
<feature type="transmembrane region" description="Helical" evidence="3">
    <location>
        <begin position="169"/>
        <end position="189"/>
    </location>
</feature>
<feature type="transmembrane region" description="Helical" evidence="3">
    <location>
        <begin position="195"/>
        <end position="215"/>
    </location>
</feature>
<dbReference type="PANTHER" id="PTHR31493">
    <property type="entry name" value="NAZO FAMILY MEMBER"/>
    <property type="match status" value="1"/>
</dbReference>
<keyword evidence="3" id="KW-0472">Membrane</keyword>
<accession>A0ABN7AP69</accession>
<keyword evidence="3" id="KW-0812">Transmembrane</keyword>
<keyword evidence="3" id="KW-1133">Transmembrane helix</keyword>
<evidence type="ECO:0000313" key="4">
    <source>
        <dbReference type="EMBL" id="BES94018.1"/>
    </source>
</evidence>
<evidence type="ECO:0000256" key="2">
    <source>
        <dbReference type="SAM" id="MobiDB-lite"/>
    </source>
</evidence>
<dbReference type="InterPro" id="IPR033369">
    <property type="entry name" value="C19orf12"/>
</dbReference>
<name>A0ABN7AP69_9HEMI</name>
<evidence type="ECO:0008006" key="6">
    <source>
        <dbReference type="Google" id="ProtNLM"/>
    </source>
</evidence>
<reference evidence="4 5" key="1">
    <citation type="submission" date="2023-09" db="EMBL/GenBank/DDBJ databases">
        <title>Nesidiocoris tenuis whole genome shotgun sequence.</title>
        <authorList>
            <person name="Shibata T."/>
            <person name="Shimoda M."/>
            <person name="Kobayashi T."/>
            <person name="Uehara T."/>
        </authorList>
    </citation>
    <scope>NUCLEOTIDE SEQUENCE [LARGE SCALE GENOMIC DNA]</scope>
    <source>
        <strain evidence="4 5">Japan</strain>
    </source>
</reference>
<evidence type="ECO:0000256" key="3">
    <source>
        <dbReference type="SAM" id="Phobius"/>
    </source>
</evidence>
<keyword evidence="5" id="KW-1185">Reference proteome</keyword>
<proteinExistence type="inferred from homology"/>
<dbReference type="PANTHER" id="PTHR31493:SF1">
    <property type="entry name" value="PROTEIN C19ORF12"/>
    <property type="match status" value="1"/>
</dbReference>
<feature type="region of interest" description="Disordered" evidence="2">
    <location>
        <begin position="31"/>
        <end position="56"/>
    </location>
</feature>
<dbReference type="Proteomes" id="UP001307889">
    <property type="component" value="Chromosome 4"/>
</dbReference>
<comment type="similarity">
    <text evidence="1">Belongs to the C19orf12 family.</text>
</comment>
<organism evidence="4 5">
    <name type="scientific">Nesidiocoris tenuis</name>
    <dbReference type="NCBI Taxonomy" id="355587"/>
    <lineage>
        <taxon>Eukaryota</taxon>
        <taxon>Metazoa</taxon>
        <taxon>Ecdysozoa</taxon>
        <taxon>Arthropoda</taxon>
        <taxon>Hexapoda</taxon>
        <taxon>Insecta</taxon>
        <taxon>Pterygota</taxon>
        <taxon>Neoptera</taxon>
        <taxon>Paraneoptera</taxon>
        <taxon>Hemiptera</taxon>
        <taxon>Heteroptera</taxon>
        <taxon>Panheteroptera</taxon>
        <taxon>Cimicomorpha</taxon>
        <taxon>Miridae</taxon>
        <taxon>Dicyphina</taxon>
        <taxon>Nesidiocoris</taxon>
    </lineage>
</organism>
<sequence>MGQTDQKMTLVDEDAFVDAEQCAHCGAVECTSEENKDAGSGSADGTDSDVPERNDLSISPVASKLVTVVAQETCESKNLLPKSAVPFSDTNVETPNHSTLGLEKVEHVSPAVKGGTSLIKSAAVQEENFQIVEAPKDLKNVQHNNPEMALQEQLLDVAVRVSQMKNLQVMGKVALTISGASAATIAATSCITSPIGLAIGAGVVAVSAVASLILARKKIVSGAKIIKDLQPEQKKNLVRKLRRAVSQAGIKTASQLAEVVSSPKAVINVVFKAVVHFLTDELSHEIASFQPIEEEGKSVFWMG</sequence>
<protein>
    <recommendedName>
        <fullName evidence="6">Transmembrane protein</fullName>
    </recommendedName>
</protein>